<name>A0A8S9H7R3_BRACR</name>
<dbReference type="EMBL" id="QGKW02001940">
    <property type="protein sequence ID" value="KAF2554585.1"/>
    <property type="molecule type" value="Genomic_DNA"/>
</dbReference>
<reference evidence="1" key="1">
    <citation type="submission" date="2019-12" db="EMBL/GenBank/DDBJ databases">
        <title>Genome sequencing and annotation of Brassica cretica.</title>
        <authorList>
            <person name="Studholme D.J."/>
            <person name="Sarris P.F."/>
        </authorList>
    </citation>
    <scope>NUCLEOTIDE SEQUENCE</scope>
    <source>
        <strain evidence="1">PFS-001/15</strain>
        <tissue evidence="1">Leaf</tissue>
    </source>
</reference>
<proteinExistence type="predicted"/>
<comment type="caution">
    <text evidence="1">The sequence shown here is derived from an EMBL/GenBank/DDBJ whole genome shotgun (WGS) entry which is preliminary data.</text>
</comment>
<organism evidence="1 2">
    <name type="scientific">Brassica cretica</name>
    <name type="common">Mustard</name>
    <dbReference type="NCBI Taxonomy" id="69181"/>
    <lineage>
        <taxon>Eukaryota</taxon>
        <taxon>Viridiplantae</taxon>
        <taxon>Streptophyta</taxon>
        <taxon>Embryophyta</taxon>
        <taxon>Tracheophyta</taxon>
        <taxon>Spermatophyta</taxon>
        <taxon>Magnoliopsida</taxon>
        <taxon>eudicotyledons</taxon>
        <taxon>Gunneridae</taxon>
        <taxon>Pentapetalae</taxon>
        <taxon>rosids</taxon>
        <taxon>malvids</taxon>
        <taxon>Brassicales</taxon>
        <taxon>Brassicaceae</taxon>
        <taxon>Brassiceae</taxon>
        <taxon>Brassica</taxon>
    </lineage>
</organism>
<sequence length="112" mass="12306">MLKSLTLAKLFPQQVGTGWLMWLTKVAGEAIHGWFQFGSNGFEKLNKVINLLLKFILLSISPRYSLALQVYTTPAQHLDSTWSSPLNPTSASATTSATTSGQTSYIVTFHSN</sequence>
<evidence type="ECO:0000313" key="1">
    <source>
        <dbReference type="EMBL" id="KAF2554585.1"/>
    </source>
</evidence>
<gene>
    <name evidence="1" type="ORF">F2Q68_00017538</name>
</gene>
<protein>
    <submittedName>
        <fullName evidence="1">Uncharacterized protein</fullName>
    </submittedName>
</protein>
<dbReference type="Proteomes" id="UP000712281">
    <property type="component" value="Unassembled WGS sequence"/>
</dbReference>
<evidence type="ECO:0000313" key="2">
    <source>
        <dbReference type="Proteomes" id="UP000712281"/>
    </source>
</evidence>
<accession>A0A8S9H7R3</accession>
<dbReference type="AlphaFoldDB" id="A0A8S9H7R3"/>